<dbReference type="AlphaFoldDB" id="A0A7C5AL57"/>
<comment type="caution">
    <text evidence="1">The sequence shown here is derived from an EMBL/GenBank/DDBJ whole genome shotgun (WGS) entry which is preliminary data.</text>
</comment>
<evidence type="ECO:0000313" key="1">
    <source>
        <dbReference type="EMBL" id="HGZ11255.1"/>
    </source>
</evidence>
<proteinExistence type="predicted"/>
<organism evidence="1">
    <name type="scientific">Desulfobacca acetoxidans</name>
    <dbReference type="NCBI Taxonomy" id="60893"/>
    <lineage>
        <taxon>Bacteria</taxon>
        <taxon>Pseudomonadati</taxon>
        <taxon>Thermodesulfobacteriota</taxon>
        <taxon>Desulfobaccia</taxon>
        <taxon>Desulfobaccales</taxon>
        <taxon>Desulfobaccaceae</taxon>
        <taxon>Desulfobacca</taxon>
    </lineage>
</organism>
<dbReference type="EMBL" id="DTKJ01000021">
    <property type="protein sequence ID" value="HGZ11255.1"/>
    <property type="molecule type" value="Genomic_DNA"/>
</dbReference>
<accession>A0A7C5AL57</accession>
<sequence length="64" mass="7262">MDDLSKVVCPIPHLGYCVYERCNFWDHEKGECSGLCFGEYTPLDADPGFKGEGACIIWWIEDSD</sequence>
<reference evidence="1" key="1">
    <citation type="journal article" date="2020" name="mSystems">
        <title>Genome- and Community-Level Interaction Insights into Carbon Utilization and Element Cycling Functions of Hydrothermarchaeota in Hydrothermal Sediment.</title>
        <authorList>
            <person name="Zhou Z."/>
            <person name="Liu Y."/>
            <person name="Xu W."/>
            <person name="Pan J."/>
            <person name="Luo Z.H."/>
            <person name="Li M."/>
        </authorList>
    </citation>
    <scope>NUCLEOTIDE SEQUENCE [LARGE SCALE GENOMIC DNA]</scope>
    <source>
        <strain evidence="1">SpSt-853</strain>
    </source>
</reference>
<gene>
    <name evidence="1" type="ORF">ENW48_03435</name>
</gene>
<name>A0A7C5AL57_9BACT</name>
<protein>
    <submittedName>
        <fullName evidence="1">Uncharacterized protein</fullName>
    </submittedName>
</protein>